<gene>
    <name evidence="1" type="ORF">OAUR00152_LOCUS21064</name>
</gene>
<organism evidence="1">
    <name type="scientific">Odontella aurita</name>
    <dbReference type="NCBI Taxonomy" id="265563"/>
    <lineage>
        <taxon>Eukaryota</taxon>
        <taxon>Sar</taxon>
        <taxon>Stramenopiles</taxon>
        <taxon>Ochrophyta</taxon>
        <taxon>Bacillariophyta</taxon>
        <taxon>Mediophyceae</taxon>
        <taxon>Biddulphiophycidae</taxon>
        <taxon>Eupodiscales</taxon>
        <taxon>Odontellaceae</taxon>
        <taxon>Odontella</taxon>
    </lineage>
</organism>
<proteinExistence type="predicted"/>
<evidence type="ECO:0000313" key="1">
    <source>
        <dbReference type="EMBL" id="CAE2250480.1"/>
    </source>
</evidence>
<protein>
    <submittedName>
        <fullName evidence="1">Uncharacterized protein</fullName>
    </submittedName>
</protein>
<accession>A0A7S4MX28</accession>
<reference evidence="1" key="1">
    <citation type="submission" date="2021-01" db="EMBL/GenBank/DDBJ databases">
        <authorList>
            <person name="Corre E."/>
            <person name="Pelletier E."/>
            <person name="Niang G."/>
            <person name="Scheremetjew M."/>
            <person name="Finn R."/>
            <person name="Kale V."/>
            <person name="Holt S."/>
            <person name="Cochrane G."/>
            <person name="Meng A."/>
            <person name="Brown T."/>
            <person name="Cohen L."/>
        </authorList>
    </citation>
    <scope>NUCLEOTIDE SEQUENCE</scope>
    <source>
        <strain evidence="1">Isolate 1302-5</strain>
    </source>
</reference>
<dbReference type="EMBL" id="HBKQ01031009">
    <property type="protein sequence ID" value="CAE2250480.1"/>
    <property type="molecule type" value="Transcribed_RNA"/>
</dbReference>
<dbReference type="AlphaFoldDB" id="A0A7S4MX28"/>
<sequence>MVRERYISMFCLRRGASVQFRTSRTVRTDVAGPNRTSSRLQPEVDILAAHGAGLGGIWPQSLLQLPGAHRKVRKAVIATGKDCAMDELLRHVESMQADAEVRR</sequence>
<name>A0A7S4MX28_9STRA</name>